<dbReference type="SUPFAM" id="SSF53098">
    <property type="entry name" value="Ribonuclease H-like"/>
    <property type="match status" value="1"/>
</dbReference>
<keyword evidence="6" id="KW-0805">Transcription regulation</keyword>
<reference evidence="13" key="2">
    <citation type="submission" date="2021-03" db="UniProtKB">
        <authorList>
            <consortium name="EnsemblPlants"/>
        </authorList>
    </citation>
    <scope>IDENTIFICATION</scope>
</reference>
<feature type="compositionally biased region" description="Polar residues" evidence="11">
    <location>
        <begin position="18"/>
        <end position="27"/>
    </location>
</feature>
<comment type="subunit">
    <text evidence="2">Homodimer.</text>
</comment>
<evidence type="ECO:0000256" key="10">
    <source>
        <dbReference type="PROSITE-ProRule" id="PRU00027"/>
    </source>
</evidence>
<dbReference type="EnsemblPlants" id="AUR62018187-RA">
    <property type="protein sequence ID" value="AUR62018187-RA:cds"/>
    <property type="gene ID" value="AUR62018187"/>
</dbReference>
<reference evidence="13" key="1">
    <citation type="journal article" date="2017" name="Nature">
        <title>The genome of Chenopodium quinoa.</title>
        <authorList>
            <person name="Jarvis D.E."/>
            <person name="Ho Y.S."/>
            <person name="Lightfoot D.J."/>
            <person name="Schmoeckel S.M."/>
            <person name="Li B."/>
            <person name="Borm T.J.A."/>
            <person name="Ohyanagi H."/>
            <person name="Mineta K."/>
            <person name="Michell C.T."/>
            <person name="Saber N."/>
            <person name="Kharbatia N.M."/>
            <person name="Rupper R.R."/>
            <person name="Sharp A.R."/>
            <person name="Dally N."/>
            <person name="Boughton B.A."/>
            <person name="Woo Y.H."/>
            <person name="Gao G."/>
            <person name="Schijlen E.G.W.M."/>
            <person name="Guo X."/>
            <person name="Momin A.A."/>
            <person name="Negrao S."/>
            <person name="Al-Babili S."/>
            <person name="Gehring C."/>
            <person name="Roessner U."/>
            <person name="Jung C."/>
            <person name="Murphy K."/>
            <person name="Arold S.T."/>
            <person name="Gojobori T."/>
            <person name="van der Linden C.G."/>
            <person name="van Loo E.N."/>
            <person name="Jellen E.N."/>
            <person name="Maughan P.J."/>
            <person name="Tester M."/>
        </authorList>
    </citation>
    <scope>NUCLEOTIDE SEQUENCE [LARGE SCALE GENOMIC DNA]</scope>
    <source>
        <strain evidence="13">cv. PI 614886</strain>
    </source>
</reference>
<keyword evidence="14" id="KW-1185">Reference proteome</keyword>
<name>A0A803LSJ3_CHEQI</name>
<evidence type="ECO:0000256" key="6">
    <source>
        <dbReference type="ARBA" id="ARBA00023015"/>
    </source>
</evidence>
<evidence type="ECO:0000256" key="11">
    <source>
        <dbReference type="SAM" id="MobiDB-lite"/>
    </source>
</evidence>
<sequence length="980" mass="109964">MSNTDNSSVPMDDESEVGNENATTKSTKVGDKRKSEYWNHFWDFRDPVTKKIVQVKCKYCEKMLTGNTNNGTSSLKKHLGACSKYPPNVDKKQKLISVYKSPESDATIVSNWKFDETACRLGLARMVIVDEQPFSIVEREGFRYFCSVAVPQFHIPSRFTVARDVKNIFVCESGKLKKLIGCLKSRVSLTTDCWTSIQNFNYLCLTAHFIDDDWKLHKRILNFQLMDSHKGKEIGKVVEACILKWEIEDRLFSLTVDNASSNDVAVGYLKTHFHDKLVLEGSFFHMRCACHVLNLIVKDGLSSVKSSIARIRAAVRYVRSSPSRAKLFAHSSMLVKVSCKGSVCLDVATRWNSTFLMLETALKFEKAFNRFAEDDPDFSRELKDGVPTQEDWVNAKVLSLCLKLFYESTKKMSGSLYVTTNLYFHEVLEVLSCLIEWENSTNMDIRIMGRQMREKFDKYYGDLGKTNIMMLVAVVLDPRYKLRFLKYSFKKLYPNDFAKVDVICDNLYDNVQKLFNHYDAIIASSSSKNNRNINVANVDNGSENLSSSNSEQMKKFYDDFDEEESDFIVEKSELDYYLEEARERRVEGEMFDILGWWKEKSDKYKVLSTLAKDILAIPISTVSSESAFSTSGRILDQFRSSLGPNMVEALVCTQDWLRASNVCIDIERFLEDVQKYEEVTELASQGVLEELESPPESPPLNEEPLIVIENSQPSVENTTPSESGNENTKLMPSSVVAPSSPALHEIFETEFNHDSEATFADMQEIYEESVSKQSSKEYSKGRKEFEKYYEKAQGKGKVGSSGGKGKGKAGSSAGKGKGKSKQLDSIGSGSEKLPPSPESPHTVFKTLVVRRSPRFSPAQVTANQTTPLPRSRRVPKQVTRLINLGESSAPSVRRRVTYGLVGVGGDPNGSSDGSGDGSGADSSDESGGDGSKDGDNEVGVYDDEPVDSDEEVIPDGDVPEDELQDVTSIPHIEDNWEPSF</sequence>
<keyword evidence="4 10" id="KW-0863">Zinc-finger</keyword>
<dbReference type="Pfam" id="PF02892">
    <property type="entry name" value="zf-BED"/>
    <property type="match status" value="1"/>
</dbReference>
<keyword evidence="3" id="KW-0479">Metal-binding</keyword>
<feature type="compositionally biased region" description="Polar residues" evidence="11">
    <location>
        <begin position="858"/>
        <end position="868"/>
    </location>
</feature>
<evidence type="ECO:0000256" key="7">
    <source>
        <dbReference type="ARBA" id="ARBA00023125"/>
    </source>
</evidence>
<feature type="region of interest" description="Disordered" evidence="11">
    <location>
        <begin position="791"/>
        <end position="980"/>
    </location>
</feature>
<dbReference type="GO" id="GO:0046983">
    <property type="term" value="F:protein dimerization activity"/>
    <property type="evidence" value="ECO:0007669"/>
    <property type="project" value="InterPro"/>
</dbReference>
<keyword evidence="9" id="KW-0539">Nucleus</keyword>
<evidence type="ECO:0000256" key="3">
    <source>
        <dbReference type="ARBA" id="ARBA00022723"/>
    </source>
</evidence>
<dbReference type="GO" id="GO:0005634">
    <property type="term" value="C:nucleus"/>
    <property type="evidence" value="ECO:0007669"/>
    <property type="project" value="UniProtKB-SubCell"/>
</dbReference>
<dbReference type="Pfam" id="PF14372">
    <property type="entry name" value="hAT-like_RNase-H"/>
    <property type="match status" value="1"/>
</dbReference>
<evidence type="ECO:0000256" key="9">
    <source>
        <dbReference type="ARBA" id="ARBA00023242"/>
    </source>
</evidence>
<evidence type="ECO:0000313" key="13">
    <source>
        <dbReference type="EnsemblPlants" id="AUR62018187-RA:cds"/>
    </source>
</evidence>
<dbReference type="Gramene" id="AUR62018187-RA">
    <property type="protein sequence ID" value="AUR62018187-RA:cds"/>
    <property type="gene ID" value="AUR62018187"/>
</dbReference>
<dbReference type="AlphaFoldDB" id="A0A803LSJ3"/>
<dbReference type="GO" id="GO:0008270">
    <property type="term" value="F:zinc ion binding"/>
    <property type="evidence" value="ECO:0007669"/>
    <property type="project" value="UniProtKB-KW"/>
</dbReference>
<keyword evidence="7" id="KW-0238">DNA-binding</keyword>
<evidence type="ECO:0000313" key="14">
    <source>
        <dbReference type="Proteomes" id="UP000596660"/>
    </source>
</evidence>
<feature type="region of interest" description="Disordered" evidence="11">
    <location>
        <begin position="1"/>
        <end position="29"/>
    </location>
</feature>
<accession>A0A803LSJ3</accession>
<feature type="region of interest" description="Disordered" evidence="11">
    <location>
        <begin position="714"/>
        <end position="737"/>
    </location>
</feature>
<evidence type="ECO:0000256" key="2">
    <source>
        <dbReference type="ARBA" id="ARBA00011738"/>
    </source>
</evidence>
<evidence type="ECO:0000256" key="1">
    <source>
        <dbReference type="ARBA" id="ARBA00004123"/>
    </source>
</evidence>
<evidence type="ECO:0000256" key="8">
    <source>
        <dbReference type="ARBA" id="ARBA00023163"/>
    </source>
</evidence>
<keyword evidence="8" id="KW-0804">Transcription</keyword>
<feature type="compositionally biased region" description="Acidic residues" evidence="11">
    <location>
        <begin position="940"/>
        <end position="964"/>
    </location>
</feature>
<feature type="compositionally biased region" description="Polar residues" evidence="11">
    <location>
        <begin position="714"/>
        <end position="731"/>
    </location>
</feature>
<dbReference type="SMART" id="SM00614">
    <property type="entry name" value="ZnF_BED"/>
    <property type="match status" value="1"/>
</dbReference>
<feature type="domain" description="BED-type" evidence="12">
    <location>
        <begin position="32"/>
        <end position="89"/>
    </location>
</feature>
<dbReference type="PANTHER" id="PTHR46481">
    <property type="entry name" value="ZINC FINGER BED DOMAIN-CONTAINING PROTEIN 4"/>
    <property type="match status" value="1"/>
</dbReference>
<dbReference type="GO" id="GO:0003677">
    <property type="term" value="F:DNA binding"/>
    <property type="evidence" value="ECO:0007669"/>
    <property type="project" value="UniProtKB-KW"/>
</dbReference>
<protein>
    <recommendedName>
        <fullName evidence="12">BED-type domain-containing protein</fullName>
    </recommendedName>
</protein>
<dbReference type="InterPro" id="IPR052035">
    <property type="entry name" value="ZnF_BED_domain_contain"/>
</dbReference>
<dbReference type="SUPFAM" id="SSF140996">
    <property type="entry name" value="Hermes dimerisation domain"/>
    <property type="match status" value="1"/>
</dbReference>
<evidence type="ECO:0000256" key="4">
    <source>
        <dbReference type="ARBA" id="ARBA00022771"/>
    </source>
</evidence>
<proteinExistence type="predicted"/>
<dbReference type="InterPro" id="IPR003656">
    <property type="entry name" value="Znf_BED"/>
</dbReference>
<dbReference type="Pfam" id="PF05699">
    <property type="entry name" value="Dimer_Tnp_hAT"/>
    <property type="match status" value="1"/>
</dbReference>
<dbReference type="Proteomes" id="UP000596660">
    <property type="component" value="Unplaced"/>
</dbReference>
<dbReference type="InterPro" id="IPR025525">
    <property type="entry name" value="hAT-like_transposase_RNase-H"/>
</dbReference>
<keyword evidence="5" id="KW-0862">Zinc</keyword>
<feature type="compositionally biased region" description="Gly residues" evidence="11">
    <location>
        <begin position="901"/>
        <end position="918"/>
    </location>
</feature>
<organism evidence="13 14">
    <name type="scientific">Chenopodium quinoa</name>
    <name type="common">Quinoa</name>
    <dbReference type="NCBI Taxonomy" id="63459"/>
    <lineage>
        <taxon>Eukaryota</taxon>
        <taxon>Viridiplantae</taxon>
        <taxon>Streptophyta</taxon>
        <taxon>Embryophyta</taxon>
        <taxon>Tracheophyta</taxon>
        <taxon>Spermatophyta</taxon>
        <taxon>Magnoliopsida</taxon>
        <taxon>eudicotyledons</taxon>
        <taxon>Gunneridae</taxon>
        <taxon>Pentapetalae</taxon>
        <taxon>Caryophyllales</taxon>
        <taxon>Chenopodiaceae</taxon>
        <taxon>Chenopodioideae</taxon>
        <taxon>Atripliceae</taxon>
        <taxon>Chenopodium</taxon>
    </lineage>
</organism>
<evidence type="ECO:0000256" key="5">
    <source>
        <dbReference type="ARBA" id="ARBA00022833"/>
    </source>
</evidence>
<evidence type="ECO:0000259" key="12">
    <source>
        <dbReference type="PROSITE" id="PS50808"/>
    </source>
</evidence>
<comment type="subcellular location">
    <subcellularLocation>
        <location evidence="1">Nucleus</location>
    </subcellularLocation>
</comment>
<dbReference type="InterPro" id="IPR008906">
    <property type="entry name" value="HATC_C_dom"/>
</dbReference>
<dbReference type="PANTHER" id="PTHR46481:SF8">
    <property type="entry name" value="ZINC FINGER BED DOMAIN-CONTAINING PROTEIN RICESLEEPER 1-LIKE"/>
    <property type="match status" value="1"/>
</dbReference>
<dbReference type="InterPro" id="IPR012337">
    <property type="entry name" value="RNaseH-like_sf"/>
</dbReference>
<dbReference type="PROSITE" id="PS50808">
    <property type="entry name" value="ZF_BED"/>
    <property type="match status" value="1"/>
</dbReference>